<dbReference type="PROSITE" id="PS50105">
    <property type="entry name" value="SAM_DOMAIN"/>
    <property type="match status" value="2"/>
</dbReference>
<organism evidence="4 5">
    <name type="scientific">Priapulus caudatus</name>
    <name type="common">Priapulid worm</name>
    <dbReference type="NCBI Taxonomy" id="37621"/>
    <lineage>
        <taxon>Eukaryota</taxon>
        <taxon>Metazoa</taxon>
        <taxon>Ecdysozoa</taxon>
        <taxon>Scalidophora</taxon>
        <taxon>Priapulida</taxon>
        <taxon>Priapulimorpha</taxon>
        <taxon>Priapulimorphida</taxon>
        <taxon>Priapulidae</taxon>
        <taxon>Priapulus</taxon>
    </lineage>
</organism>
<evidence type="ECO:0000313" key="4">
    <source>
        <dbReference type="Proteomes" id="UP000695022"/>
    </source>
</evidence>
<gene>
    <name evidence="5" type="primary">LOC106810399</name>
</gene>
<dbReference type="InterPro" id="IPR059089">
    <property type="entry name" value="Kazrin_N"/>
</dbReference>
<feature type="coiled-coil region" evidence="1">
    <location>
        <begin position="173"/>
        <end position="235"/>
    </location>
</feature>
<dbReference type="SMART" id="SM00454">
    <property type="entry name" value="SAM"/>
    <property type="match status" value="2"/>
</dbReference>
<feature type="region of interest" description="Disordered" evidence="2">
    <location>
        <begin position="642"/>
        <end position="669"/>
    </location>
</feature>
<feature type="domain" description="SAM" evidence="3">
    <location>
        <begin position="383"/>
        <end position="448"/>
    </location>
</feature>
<name>A0ABM1EAL0_PRICU</name>
<keyword evidence="4" id="KW-1185">Reference proteome</keyword>
<dbReference type="InterPro" id="IPR013761">
    <property type="entry name" value="SAM/pointed_sf"/>
</dbReference>
<evidence type="ECO:0000256" key="2">
    <source>
        <dbReference type="SAM" id="MobiDB-lite"/>
    </source>
</evidence>
<evidence type="ECO:0000313" key="5">
    <source>
        <dbReference type="RefSeq" id="XP_014669231.1"/>
    </source>
</evidence>
<dbReference type="Proteomes" id="UP000695022">
    <property type="component" value="Unplaced"/>
</dbReference>
<evidence type="ECO:0000259" key="3">
    <source>
        <dbReference type="PROSITE" id="PS50105"/>
    </source>
</evidence>
<accession>A0ABM1EAL0</accession>
<feature type="compositionally biased region" description="Acidic residues" evidence="2">
    <location>
        <begin position="28"/>
        <end position="38"/>
    </location>
</feature>
<dbReference type="RefSeq" id="XP_014669231.1">
    <property type="nucleotide sequence ID" value="XM_014813745.1"/>
</dbReference>
<dbReference type="InterPro" id="IPR001660">
    <property type="entry name" value="SAM"/>
</dbReference>
<dbReference type="InterPro" id="IPR037614">
    <property type="entry name" value="Kazrin"/>
</dbReference>
<proteinExistence type="predicted"/>
<evidence type="ECO:0000256" key="1">
    <source>
        <dbReference type="SAM" id="Coils"/>
    </source>
</evidence>
<feature type="region of interest" description="Disordered" evidence="2">
    <location>
        <begin position="1"/>
        <end position="84"/>
    </location>
</feature>
<sequence>MAESYETLINSNDVLQEDLPLEERESEMIPEEEEIASEEEMKDHSRDGCINSQTREPQPCRGQTPCDSSKSMQRASVTDASDAEKTKLRHENQHLRRLNSILQQQLEVLREGRDVDIETATHLREHVSQLQADLDHSKQCLTGTRDERKKLRVEKLDLLNQMKQLYGMVEERDRELRDFIRNYEQRMEETNNKLKQLVLEKQESQREKWALLRRAHDASEQVVRLRTQLSAANDQARGEVVCKTHPSLTSPTTCISRNTKANSNGQTKSRSMDRMPRAYSTDLPSPSYPDGTDVIGWNKSPRRNASSHSLSRDGSLGKLKKEKAFGSLSRLFSKRPRKHGDACSSDADRGHLFGSYRRGDVTDKTSEKLRLMEEARTSPLEDWKQPTLLTWLDVSLHMNAYHSYCAQNVKNGKVMAGLTDIELETLLGISNRMHKKKLILAIEDAKHPLHCRYQKISGMDDVWVTDVWLPSVGLGQYSDLFRMNLVDGRVLNTLKKKELEKYFNISRKFHQASIFCAVDLLRMFRFNKQEYSGYLSNSGVHGALIVMEKSFDADTLATVLNIPVSKLELRRQLASEFDALMNFARAAYDIEQQAMALPPAGLNRSNSFFQRAGMSPTRAPAEKNKKRSSLRGSLGRAFGRMYKQQRQHSSTGNLRDHQPTSSNPMISSDEYRIKSRSVDLDSSPVLIYHGTTV</sequence>
<dbReference type="Gene3D" id="1.10.150.50">
    <property type="entry name" value="Transcription Factor, Ets-1"/>
    <property type="match status" value="3"/>
</dbReference>
<feature type="region of interest" description="Disordered" evidence="2">
    <location>
        <begin position="250"/>
        <end position="316"/>
    </location>
</feature>
<feature type="domain" description="SAM" evidence="3">
    <location>
        <begin position="468"/>
        <end position="524"/>
    </location>
</feature>
<feature type="compositionally biased region" description="Polar residues" evidence="2">
    <location>
        <begin position="65"/>
        <end position="79"/>
    </location>
</feature>
<feature type="compositionally biased region" description="Polar residues" evidence="2">
    <location>
        <begin position="250"/>
        <end position="269"/>
    </location>
</feature>
<dbReference type="PANTHER" id="PTHR12776:SF1">
    <property type="entry name" value="KAZRIN"/>
    <property type="match status" value="1"/>
</dbReference>
<dbReference type="Pfam" id="PF00536">
    <property type="entry name" value="SAM_1"/>
    <property type="match status" value="2"/>
</dbReference>
<dbReference type="SUPFAM" id="SSF47769">
    <property type="entry name" value="SAM/Pointed domain"/>
    <property type="match status" value="2"/>
</dbReference>
<keyword evidence="1" id="KW-0175">Coiled coil</keyword>
<dbReference type="GeneID" id="106810399"/>
<dbReference type="Pfam" id="PF25986">
    <property type="entry name" value="Kazrin"/>
    <property type="match status" value="1"/>
</dbReference>
<protein>
    <submittedName>
        <fullName evidence="5">Kazrin-like</fullName>
    </submittedName>
</protein>
<feature type="compositionally biased region" description="Polar residues" evidence="2">
    <location>
        <begin position="647"/>
        <end position="666"/>
    </location>
</feature>
<dbReference type="PANTHER" id="PTHR12776">
    <property type="entry name" value="KAZRIN-RELATED"/>
    <property type="match status" value="1"/>
</dbReference>
<reference evidence="5" key="1">
    <citation type="submission" date="2025-08" db="UniProtKB">
        <authorList>
            <consortium name="RefSeq"/>
        </authorList>
    </citation>
    <scope>IDENTIFICATION</scope>
</reference>